<dbReference type="EMBL" id="NJBN01000001">
    <property type="protein sequence ID" value="TKJ42358.1"/>
    <property type="molecule type" value="Genomic_DNA"/>
</dbReference>
<comment type="caution">
    <text evidence="3">The sequence shown here is derived from an EMBL/GenBank/DDBJ whole genome shotgun (WGS) entry which is preliminary data.</text>
</comment>
<dbReference type="Gene3D" id="1.10.260.40">
    <property type="entry name" value="lambda repressor-like DNA-binding domains"/>
    <property type="match status" value="1"/>
</dbReference>
<feature type="domain" description="HTH cro/C1-type" evidence="2">
    <location>
        <begin position="13"/>
        <end position="68"/>
    </location>
</feature>
<name>A0A532V598_UNCL8</name>
<dbReference type="PROSITE" id="PS50943">
    <property type="entry name" value="HTH_CROC1"/>
    <property type="match status" value="1"/>
</dbReference>
<evidence type="ECO:0000256" key="1">
    <source>
        <dbReference type="SAM" id="Phobius"/>
    </source>
</evidence>
<evidence type="ECO:0000259" key="2">
    <source>
        <dbReference type="PROSITE" id="PS50943"/>
    </source>
</evidence>
<reference evidence="3 4" key="1">
    <citation type="submission" date="2017-06" db="EMBL/GenBank/DDBJ databases">
        <title>Novel microbial phyla capable of carbon fixation and sulfur reduction in deep-sea sediments.</title>
        <authorList>
            <person name="Huang J."/>
            <person name="Baker B."/>
            <person name="Wang Y."/>
        </authorList>
    </citation>
    <scope>NUCLEOTIDE SEQUENCE [LARGE SCALE GENOMIC DNA]</scope>
    <source>
        <strain evidence="3">B3_LCP</strain>
    </source>
</reference>
<accession>A0A532V598</accession>
<dbReference type="InterPro" id="IPR010982">
    <property type="entry name" value="Lambda_DNA-bd_dom_sf"/>
</dbReference>
<gene>
    <name evidence="3" type="ORF">CEE37_01365</name>
</gene>
<dbReference type="CDD" id="cd00093">
    <property type="entry name" value="HTH_XRE"/>
    <property type="match status" value="1"/>
</dbReference>
<keyword evidence="1" id="KW-0472">Membrane</keyword>
<dbReference type="SUPFAM" id="SSF47413">
    <property type="entry name" value="lambda repressor-like DNA-binding domains"/>
    <property type="match status" value="1"/>
</dbReference>
<organism evidence="3 4">
    <name type="scientific">candidate division LCP-89 bacterium B3_LCP</name>
    <dbReference type="NCBI Taxonomy" id="2012998"/>
    <lineage>
        <taxon>Bacteria</taxon>
        <taxon>Pseudomonadati</taxon>
        <taxon>Bacteria division LCP-89</taxon>
    </lineage>
</organism>
<evidence type="ECO:0000313" key="4">
    <source>
        <dbReference type="Proteomes" id="UP000319619"/>
    </source>
</evidence>
<dbReference type="GO" id="GO:0003677">
    <property type="term" value="F:DNA binding"/>
    <property type="evidence" value="ECO:0007669"/>
    <property type="project" value="InterPro"/>
</dbReference>
<feature type="transmembrane region" description="Helical" evidence="1">
    <location>
        <begin position="112"/>
        <end position="131"/>
    </location>
</feature>
<proteinExistence type="predicted"/>
<evidence type="ECO:0000313" key="3">
    <source>
        <dbReference type="EMBL" id="TKJ42358.1"/>
    </source>
</evidence>
<dbReference type="InterPro" id="IPR001387">
    <property type="entry name" value="Cro/C1-type_HTH"/>
</dbReference>
<keyword evidence="1" id="KW-0812">Transmembrane</keyword>
<dbReference type="AlphaFoldDB" id="A0A532V598"/>
<keyword evidence="1" id="KW-1133">Transmembrane helix</keyword>
<sequence>MNHNLTSEQITFLVNTRIRKNVARKELCYNAGIAYRTLSSIERGDRSIVRHDTIVKWCQVLEIEPQKFLDGRFTDYKESADLKEASHEQVLNLKIRDETFNREMLHRMNRRVWIAIILSCLVLVVLIFGVLRLTIFTEKRKDYINPYWKNYWINVGRDVSATPERKRVLNYLSMKNVVQPGEEICAELKWSYCYRNGIPEIFVSAYAEWEPDTEIRLFNGDLIGEGSEINRFSVIAPVKAGLYRLRIFNASAHGPVISFYGSPPPSDQFRPVTVPYHEIEILVLPE</sequence>
<dbReference type="Proteomes" id="UP000319619">
    <property type="component" value="Unassembled WGS sequence"/>
</dbReference>
<protein>
    <recommendedName>
        <fullName evidence="2">HTH cro/C1-type domain-containing protein</fullName>
    </recommendedName>
</protein>